<reference evidence="8" key="1">
    <citation type="journal article" date="2018" name="MSphere">
        <title>Fusobacterium Genomics Using MinION and Illumina Sequencing Enables Genome Completion and Correction.</title>
        <authorList>
            <person name="Todd S.M."/>
            <person name="Settlage R.E."/>
            <person name="Lahmers K.K."/>
            <person name="Slade D.J."/>
        </authorList>
    </citation>
    <scope>NUCLEOTIDE SEQUENCE [LARGE SCALE GENOMIC DNA]</scope>
    <source>
        <strain evidence="8">ATCC 27725</strain>
    </source>
</reference>
<dbReference type="GO" id="GO:0016874">
    <property type="term" value="F:ligase activity"/>
    <property type="evidence" value="ECO:0007669"/>
    <property type="project" value="UniProtKB-KW"/>
</dbReference>
<dbReference type="RefSeq" id="WP_005947329.1">
    <property type="nucleotide sequence ID" value="NZ_CP028103.1"/>
</dbReference>
<comment type="subcellular location">
    <subcellularLocation>
        <location evidence="1">Membrane</location>
        <topology evidence="1">Multi-pass membrane protein</topology>
    </subcellularLocation>
</comment>
<dbReference type="InterPro" id="IPR007016">
    <property type="entry name" value="O-antigen_ligase-rel_domated"/>
</dbReference>
<evidence type="ECO:0000313" key="7">
    <source>
        <dbReference type="EMBL" id="AVQ31345.1"/>
    </source>
</evidence>
<dbReference type="Proteomes" id="UP000241238">
    <property type="component" value="Chromosome"/>
</dbReference>
<feature type="transmembrane region" description="Helical" evidence="5">
    <location>
        <begin position="217"/>
        <end position="237"/>
    </location>
</feature>
<protein>
    <submittedName>
        <fullName evidence="7">O-antigen ligase family protein</fullName>
    </submittedName>
</protein>
<proteinExistence type="predicted"/>
<keyword evidence="4 5" id="KW-0472">Membrane</keyword>
<feature type="transmembrane region" description="Helical" evidence="5">
    <location>
        <begin position="318"/>
        <end position="339"/>
    </location>
</feature>
<accession>A0ABN5JH14</accession>
<feature type="transmembrane region" description="Helical" evidence="5">
    <location>
        <begin position="60"/>
        <end position="78"/>
    </location>
</feature>
<feature type="transmembrane region" description="Helical" evidence="5">
    <location>
        <begin position="84"/>
        <end position="106"/>
    </location>
</feature>
<evidence type="ECO:0000313" key="8">
    <source>
        <dbReference type="Proteomes" id="UP000241238"/>
    </source>
</evidence>
<feature type="transmembrane region" description="Helical" evidence="5">
    <location>
        <begin position="351"/>
        <end position="370"/>
    </location>
</feature>
<dbReference type="GeneID" id="77468127"/>
<keyword evidence="8" id="KW-1185">Reference proteome</keyword>
<feature type="transmembrane region" description="Helical" evidence="5">
    <location>
        <begin position="376"/>
        <end position="394"/>
    </location>
</feature>
<keyword evidence="3 5" id="KW-1133">Transmembrane helix</keyword>
<feature type="transmembrane region" description="Helical" evidence="5">
    <location>
        <begin position="189"/>
        <end position="208"/>
    </location>
</feature>
<feature type="transmembrane region" description="Helical" evidence="5">
    <location>
        <begin position="113"/>
        <end position="130"/>
    </location>
</feature>
<organism evidence="7 8">
    <name type="scientific">Fusobacterium varium ATCC 27725</name>
    <dbReference type="NCBI Taxonomy" id="469618"/>
    <lineage>
        <taxon>Bacteria</taxon>
        <taxon>Fusobacteriati</taxon>
        <taxon>Fusobacteriota</taxon>
        <taxon>Fusobacteriia</taxon>
        <taxon>Fusobacteriales</taxon>
        <taxon>Fusobacteriaceae</taxon>
        <taxon>Fusobacterium</taxon>
    </lineage>
</organism>
<feature type="transmembrane region" description="Helical" evidence="5">
    <location>
        <begin position="35"/>
        <end position="51"/>
    </location>
</feature>
<feature type="domain" description="O-antigen ligase-related" evidence="6">
    <location>
        <begin position="175"/>
        <end position="329"/>
    </location>
</feature>
<keyword evidence="7" id="KW-0436">Ligase</keyword>
<dbReference type="PANTHER" id="PTHR37422">
    <property type="entry name" value="TEICHURONIC ACID BIOSYNTHESIS PROTEIN TUAE"/>
    <property type="match status" value="1"/>
</dbReference>
<keyword evidence="2 5" id="KW-0812">Transmembrane</keyword>
<gene>
    <name evidence="7" type="ORF">C4N18_08990</name>
</gene>
<dbReference type="EMBL" id="CP028103">
    <property type="protein sequence ID" value="AVQ31345.1"/>
    <property type="molecule type" value="Genomic_DNA"/>
</dbReference>
<evidence type="ECO:0000256" key="5">
    <source>
        <dbReference type="SAM" id="Phobius"/>
    </source>
</evidence>
<evidence type="ECO:0000256" key="1">
    <source>
        <dbReference type="ARBA" id="ARBA00004141"/>
    </source>
</evidence>
<sequence>MREILKKIKIELLGEYTSYLYIISAFINSKLNMKLGYLLVGLGILKLLFWREKVNINKRVYGMFSFLFVLGIISNFIVSKSNGINVFINENGRFFYAAFLFVFLSGKDKLKKIDISINLGVILLCIGILMKNEWVMKGSYSRQRGILIIGIVYIMINFLECILKEKYTNFYVFPLVLSLYSIVELDSRMAVFVILLCLMLYLIFIIFFRKGYKIKRLLAVLILGGVLGYNLLPNSFIEKVKTSFHTSNNVSNEDRIVMWKAGIHIFKENYLLGIGTSEEDVKPLLIEYVDKNIEKEVLRNEFIRDRKFSRLHSMYVDFFVQNGIIGLLYIGLLFIIIPYEFYRSKKGRIETALFFSIIGFYIYGITWSVWSDYGSIQALFQIVLALMLIVGNLIEKYEKKS</sequence>
<evidence type="ECO:0000256" key="3">
    <source>
        <dbReference type="ARBA" id="ARBA00022989"/>
    </source>
</evidence>
<dbReference type="InterPro" id="IPR051533">
    <property type="entry name" value="WaaL-like"/>
</dbReference>
<name>A0ABN5JH14_FUSVA</name>
<dbReference type="PANTHER" id="PTHR37422:SF13">
    <property type="entry name" value="LIPOPOLYSACCHARIDE BIOSYNTHESIS PROTEIN PA4999-RELATED"/>
    <property type="match status" value="1"/>
</dbReference>
<evidence type="ECO:0000259" key="6">
    <source>
        <dbReference type="Pfam" id="PF04932"/>
    </source>
</evidence>
<feature type="transmembrane region" description="Helical" evidence="5">
    <location>
        <begin position="142"/>
        <end position="160"/>
    </location>
</feature>
<evidence type="ECO:0000256" key="2">
    <source>
        <dbReference type="ARBA" id="ARBA00022692"/>
    </source>
</evidence>
<evidence type="ECO:0000256" key="4">
    <source>
        <dbReference type="ARBA" id="ARBA00023136"/>
    </source>
</evidence>
<dbReference type="Pfam" id="PF04932">
    <property type="entry name" value="Wzy_C"/>
    <property type="match status" value="1"/>
</dbReference>